<dbReference type="GO" id="GO:0019563">
    <property type="term" value="P:glycerol catabolic process"/>
    <property type="evidence" value="ECO:0007669"/>
    <property type="project" value="TreeGrafter"/>
</dbReference>
<dbReference type="InterPro" id="IPR035990">
    <property type="entry name" value="TIM_sf"/>
</dbReference>
<comment type="catalytic activity">
    <reaction evidence="1 13 14">
        <text>D-glyceraldehyde 3-phosphate = dihydroxyacetone phosphate</text>
        <dbReference type="Rhea" id="RHEA:18585"/>
        <dbReference type="ChEBI" id="CHEBI:57642"/>
        <dbReference type="ChEBI" id="CHEBI:59776"/>
        <dbReference type="EC" id="5.3.1.1"/>
    </reaction>
</comment>
<dbReference type="GO" id="GO:0004807">
    <property type="term" value="F:triose-phosphate isomerase activity"/>
    <property type="evidence" value="ECO:0007669"/>
    <property type="project" value="UniProtKB-UniRule"/>
</dbReference>
<dbReference type="Gene3D" id="3.20.20.70">
    <property type="entry name" value="Aldolase class I"/>
    <property type="match status" value="1"/>
</dbReference>
<gene>
    <name evidence="13" type="primary">tpiA</name>
    <name evidence="15" type="ORF">BST96_02115</name>
</gene>
<dbReference type="RefSeq" id="WP_085757101.1">
    <property type="nucleotide sequence ID" value="NZ_CP019343.1"/>
</dbReference>
<dbReference type="PANTHER" id="PTHR21139">
    <property type="entry name" value="TRIOSEPHOSPHATE ISOMERASE"/>
    <property type="match status" value="1"/>
</dbReference>
<evidence type="ECO:0000256" key="11">
    <source>
        <dbReference type="ARBA" id="ARBA00023235"/>
    </source>
</evidence>
<evidence type="ECO:0000256" key="12">
    <source>
        <dbReference type="ARBA" id="ARBA00055680"/>
    </source>
</evidence>
<comment type="pathway">
    <text evidence="13 14">Carbohydrate degradation; glycolysis; D-glyceraldehyde 3-phosphate from glycerone phosphate: step 1/1.</text>
</comment>
<dbReference type="InterPro" id="IPR022896">
    <property type="entry name" value="TrioseP_Isoase_bac/euk"/>
</dbReference>
<comment type="similarity">
    <text evidence="4 13 14">Belongs to the triosephosphate isomerase family.</text>
</comment>
<dbReference type="STRING" id="716816.BST96_02115"/>
<dbReference type="GO" id="GO:0046166">
    <property type="term" value="P:glyceraldehyde-3-phosphate biosynthetic process"/>
    <property type="evidence" value="ECO:0007669"/>
    <property type="project" value="TreeGrafter"/>
</dbReference>
<dbReference type="AlphaFoldDB" id="A0A1X9N5J5"/>
<evidence type="ECO:0000256" key="7">
    <source>
        <dbReference type="ARBA" id="ARBA00019397"/>
    </source>
</evidence>
<evidence type="ECO:0000256" key="6">
    <source>
        <dbReference type="ARBA" id="ARBA00011940"/>
    </source>
</evidence>
<evidence type="ECO:0000256" key="8">
    <source>
        <dbReference type="ARBA" id="ARBA00022432"/>
    </source>
</evidence>
<dbReference type="PROSITE" id="PS00171">
    <property type="entry name" value="TIM_1"/>
    <property type="match status" value="1"/>
</dbReference>
<dbReference type="EC" id="5.3.1.1" evidence="6 13"/>
<dbReference type="OrthoDB" id="9809429at2"/>
<evidence type="ECO:0000256" key="4">
    <source>
        <dbReference type="ARBA" id="ARBA00007422"/>
    </source>
</evidence>
<comment type="subcellular location">
    <subcellularLocation>
        <location evidence="13 14">Cytoplasm</location>
    </subcellularLocation>
</comment>
<dbReference type="GO" id="GO:0006096">
    <property type="term" value="P:glycolytic process"/>
    <property type="evidence" value="ECO:0007669"/>
    <property type="project" value="UniProtKB-UniRule"/>
</dbReference>
<evidence type="ECO:0000256" key="5">
    <source>
        <dbReference type="ARBA" id="ARBA00011738"/>
    </source>
</evidence>
<evidence type="ECO:0000256" key="14">
    <source>
        <dbReference type="RuleBase" id="RU363013"/>
    </source>
</evidence>
<dbReference type="InterPro" id="IPR020861">
    <property type="entry name" value="Triosephosphate_isomerase_AS"/>
</dbReference>
<keyword evidence="9 13" id="KW-0963">Cytoplasm</keyword>
<protein>
    <recommendedName>
        <fullName evidence="7 13">Triosephosphate isomerase</fullName>
        <shortName evidence="13">TIM</shortName>
        <shortName evidence="13">TPI</shortName>
        <ecNumber evidence="6 13">5.3.1.1</ecNumber>
    </recommendedName>
    <alternativeName>
        <fullName evidence="13">Triose-phosphate isomerase</fullName>
    </alternativeName>
</protein>
<feature type="active site" description="Proton acceptor" evidence="13">
    <location>
        <position position="169"/>
    </location>
</feature>
<dbReference type="GO" id="GO:0005829">
    <property type="term" value="C:cytosol"/>
    <property type="evidence" value="ECO:0007669"/>
    <property type="project" value="TreeGrafter"/>
</dbReference>
<accession>A0A1X9N5J5</accession>
<feature type="binding site" evidence="13">
    <location>
        <position position="214"/>
    </location>
    <ligand>
        <name>substrate</name>
    </ligand>
</feature>
<keyword evidence="16" id="KW-1185">Reference proteome</keyword>
<comment type="subunit">
    <text evidence="5 13 14">Homodimer.</text>
</comment>
<evidence type="ECO:0000256" key="13">
    <source>
        <dbReference type="HAMAP-Rule" id="MF_00147"/>
    </source>
</evidence>
<dbReference type="Pfam" id="PF00121">
    <property type="entry name" value="TIM"/>
    <property type="match status" value="1"/>
</dbReference>
<evidence type="ECO:0000256" key="1">
    <source>
        <dbReference type="ARBA" id="ARBA00000474"/>
    </source>
</evidence>
<reference evidence="15 16" key="1">
    <citation type="submission" date="2016-11" db="EMBL/GenBank/DDBJ databases">
        <title>Trade-off between light-utilization and light-protection in marine flavobacteria.</title>
        <authorList>
            <person name="Kumagai Y."/>
        </authorList>
    </citation>
    <scope>NUCLEOTIDE SEQUENCE [LARGE SCALE GENOMIC DNA]</scope>
    <source>
        <strain evidence="15 16">NBRC 107125</strain>
    </source>
</reference>
<dbReference type="KEGG" id="osg:BST96_02115"/>
<keyword evidence="8 13" id="KW-0312">Gluconeogenesis</keyword>
<comment type="pathway">
    <text evidence="3">Carbohydrate metabolism; erythritol degradation.</text>
</comment>
<dbReference type="Proteomes" id="UP000193450">
    <property type="component" value="Chromosome"/>
</dbReference>
<dbReference type="FunFam" id="3.20.20.70:FF:000020">
    <property type="entry name" value="Triosephosphate isomerase"/>
    <property type="match status" value="1"/>
</dbReference>
<proteinExistence type="inferred from homology"/>
<dbReference type="CDD" id="cd00311">
    <property type="entry name" value="TIM"/>
    <property type="match status" value="1"/>
</dbReference>
<evidence type="ECO:0000256" key="2">
    <source>
        <dbReference type="ARBA" id="ARBA00004742"/>
    </source>
</evidence>
<evidence type="ECO:0000256" key="3">
    <source>
        <dbReference type="ARBA" id="ARBA00004939"/>
    </source>
</evidence>
<keyword evidence="11 13" id="KW-0413">Isomerase</keyword>
<feature type="binding site" evidence="13">
    <location>
        <begin position="235"/>
        <end position="236"/>
    </location>
    <ligand>
        <name>substrate</name>
    </ligand>
</feature>
<keyword evidence="10 13" id="KW-0324">Glycolysis</keyword>
<feature type="binding site" evidence="13">
    <location>
        <begin position="9"/>
        <end position="11"/>
    </location>
    <ligand>
        <name>substrate</name>
    </ligand>
</feature>
<evidence type="ECO:0000256" key="10">
    <source>
        <dbReference type="ARBA" id="ARBA00023152"/>
    </source>
</evidence>
<dbReference type="InterPro" id="IPR013785">
    <property type="entry name" value="Aldolase_TIM"/>
</dbReference>
<organism evidence="15 16">
    <name type="scientific">Oceanicoccus sagamiensis</name>
    <dbReference type="NCBI Taxonomy" id="716816"/>
    <lineage>
        <taxon>Bacteria</taxon>
        <taxon>Pseudomonadati</taxon>
        <taxon>Pseudomonadota</taxon>
        <taxon>Gammaproteobacteria</taxon>
        <taxon>Cellvibrionales</taxon>
        <taxon>Spongiibacteraceae</taxon>
        <taxon>Oceanicoccus</taxon>
    </lineage>
</organism>
<sequence length="253" mass="26237">MRRSLVVGNWKMHGSAASIDTLVTGLQQQLANLPADQTDIAVCPPFVFIPQVISQLEGSAIACGAQNVSDQQEGAYTGEISATMLAELGCQYVIVGHSERRTLMAESDADIAAKFTAVQSQGLTPILCVGESLAQREAGETLSWIEQQIKAVIAVAGIEAMAASVIAYEPIWAIGTGKTASPEQAQEVHAHIRQVLANESQAVAGALQLLYGGSVKADNAAELFGKQDIDGALVGGAALKAADFAAICMAATA</sequence>
<feature type="binding site" evidence="13">
    <location>
        <position position="175"/>
    </location>
    <ligand>
        <name>substrate</name>
    </ligand>
</feature>
<name>A0A1X9N5J5_9GAMM</name>
<evidence type="ECO:0000313" key="15">
    <source>
        <dbReference type="EMBL" id="ARN73006.1"/>
    </source>
</evidence>
<dbReference type="NCBIfam" id="TIGR00419">
    <property type="entry name" value="tim"/>
    <property type="match status" value="1"/>
</dbReference>
<evidence type="ECO:0000313" key="16">
    <source>
        <dbReference type="Proteomes" id="UP000193450"/>
    </source>
</evidence>
<dbReference type="SUPFAM" id="SSF51351">
    <property type="entry name" value="Triosephosphate isomerase (TIM)"/>
    <property type="match status" value="1"/>
</dbReference>
<comment type="function">
    <text evidence="12 13">Involved in the gluconeogenesis. Catalyzes stereospecifically the conversion of dihydroxyacetone phosphate (DHAP) to D-glyceraldehyde-3-phosphate (G3P).</text>
</comment>
<dbReference type="HAMAP" id="MF_00147_B">
    <property type="entry name" value="TIM_B"/>
    <property type="match status" value="1"/>
</dbReference>
<evidence type="ECO:0000256" key="9">
    <source>
        <dbReference type="ARBA" id="ARBA00022490"/>
    </source>
</evidence>
<dbReference type="UniPathway" id="UPA00138"/>
<feature type="active site" description="Electrophile" evidence="13">
    <location>
        <position position="97"/>
    </location>
</feature>
<dbReference type="InterPro" id="IPR000652">
    <property type="entry name" value="Triosephosphate_isomerase"/>
</dbReference>
<dbReference type="PANTHER" id="PTHR21139:SF42">
    <property type="entry name" value="TRIOSEPHOSPHATE ISOMERASE"/>
    <property type="match status" value="1"/>
</dbReference>
<dbReference type="PROSITE" id="PS51440">
    <property type="entry name" value="TIM_2"/>
    <property type="match status" value="1"/>
</dbReference>
<comment type="pathway">
    <text evidence="2 13 14">Carbohydrate biosynthesis; gluconeogenesis.</text>
</comment>
<dbReference type="UniPathway" id="UPA00109">
    <property type="reaction ID" value="UER00189"/>
</dbReference>
<dbReference type="GO" id="GO:0006094">
    <property type="term" value="P:gluconeogenesis"/>
    <property type="evidence" value="ECO:0007669"/>
    <property type="project" value="UniProtKB-UniRule"/>
</dbReference>
<dbReference type="EMBL" id="CP019343">
    <property type="protein sequence ID" value="ARN73006.1"/>
    <property type="molecule type" value="Genomic_DNA"/>
</dbReference>